<dbReference type="AlphaFoldDB" id="A0A5N5H049"/>
<proteinExistence type="predicted"/>
<keyword evidence="2" id="KW-1185">Reference proteome</keyword>
<dbReference type="EMBL" id="SMOL01000402">
    <property type="protein sequence ID" value="KAB2616414.1"/>
    <property type="molecule type" value="Genomic_DNA"/>
</dbReference>
<reference evidence="2" key="2">
    <citation type="submission" date="2019-10" db="EMBL/GenBank/DDBJ databases">
        <title>A de novo genome assembly of a pear dwarfing rootstock.</title>
        <authorList>
            <person name="Wang F."/>
            <person name="Wang J."/>
            <person name="Li S."/>
            <person name="Zhang Y."/>
            <person name="Fang M."/>
            <person name="Ma L."/>
            <person name="Zhao Y."/>
            <person name="Jiang S."/>
        </authorList>
    </citation>
    <scope>NUCLEOTIDE SEQUENCE [LARGE SCALE GENOMIC DNA]</scope>
</reference>
<gene>
    <name evidence="1" type="ORF">D8674_023002</name>
</gene>
<reference evidence="1 2" key="3">
    <citation type="submission" date="2019-11" db="EMBL/GenBank/DDBJ databases">
        <title>A de novo genome assembly of a pear dwarfing rootstock.</title>
        <authorList>
            <person name="Wang F."/>
            <person name="Wang J."/>
            <person name="Li S."/>
            <person name="Zhang Y."/>
            <person name="Fang M."/>
            <person name="Ma L."/>
            <person name="Zhao Y."/>
            <person name="Jiang S."/>
        </authorList>
    </citation>
    <scope>NUCLEOTIDE SEQUENCE [LARGE SCALE GENOMIC DNA]</scope>
    <source>
        <strain evidence="1">S2</strain>
        <tissue evidence="1">Leaf</tissue>
    </source>
</reference>
<evidence type="ECO:0000313" key="2">
    <source>
        <dbReference type="Proteomes" id="UP000327157"/>
    </source>
</evidence>
<name>A0A5N5H049_9ROSA</name>
<comment type="caution">
    <text evidence="1">The sequence shown here is derived from an EMBL/GenBank/DDBJ whole genome shotgun (WGS) entry which is preliminary data.</text>
</comment>
<sequence>MVDSIPFSMSRFWREKDCAEMTAWLGNCLEGWILWSVVATGMDAALGCGTGGPLDHLVELPAGSDPGELLDIC</sequence>
<evidence type="ECO:0000313" key="1">
    <source>
        <dbReference type="EMBL" id="KAB2616414.1"/>
    </source>
</evidence>
<protein>
    <submittedName>
        <fullName evidence="1">Uncharacterized protein</fullName>
    </submittedName>
</protein>
<reference evidence="1 2" key="1">
    <citation type="submission" date="2019-09" db="EMBL/GenBank/DDBJ databases">
        <authorList>
            <person name="Ou C."/>
        </authorList>
    </citation>
    <scope>NUCLEOTIDE SEQUENCE [LARGE SCALE GENOMIC DNA]</scope>
    <source>
        <strain evidence="1">S2</strain>
        <tissue evidence="1">Leaf</tissue>
    </source>
</reference>
<organism evidence="1 2">
    <name type="scientific">Pyrus ussuriensis x Pyrus communis</name>
    <dbReference type="NCBI Taxonomy" id="2448454"/>
    <lineage>
        <taxon>Eukaryota</taxon>
        <taxon>Viridiplantae</taxon>
        <taxon>Streptophyta</taxon>
        <taxon>Embryophyta</taxon>
        <taxon>Tracheophyta</taxon>
        <taxon>Spermatophyta</taxon>
        <taxon>Magnoliopsida</taxon>
        <taxon>eudicotyledons</taxon>
        <taxon>Gunneridae</taxon>
        <taxon>Pentapetalae</taxon>
        <taxon>rosids</taxon>
        <taxon>fabids</taxon>
        <taxon>Rosales</taxon>
        <taxon>Rosaceae</taxon>
        <taxon>Amygdaloideae</taxon>
        <taxon>Maleae</taxon>
        <taxon>Pyrus</taxon>
    </lineage>
</organism>
<dbReference type="Proteomes" id="UP000327157">
    <property type="component" value="Chromosome 3"/>
</dbReference>
<accession>A0A5N5H049</accession>